<dbReference type="PANTHER" id="PTHR39338">
    <property type="entry name" value="BLL5662 PROTEIN-RELATED"/>
    <property type="match status" value="1"/>
</dbReference>
<accession>A0A4R8UEJ4</accession>
<dbReference type="InterPro" id="IPR002035">
    <property type="entry name" value="VWF_A"/>
</dbReference>
<feature type="compositionally biased region" description="Low complexity" evidence="1">
    <location>
        <begin position="97"/>
        <end position="114"/>
    </location>
</feature>
<dbReference type="PANTHER" id="PTHR39338:SF6">
    <property type="entry name" value="BLL5662 PROTEIN"/>
    <property type="match status" value="1"/>
</dbReference>
<sequence length="421" mass="45763">MAERGRSITQTSVEAAALAVGFMTALRRAGLPTSPDRAARFAEALALVPPDARERLYWTSRVVLVSSSEQLPVFDAVFDAVFGGFLDPADSRGDLNAPPAIGAEPRARPAAPDNRPTDAEESEEAPRPPAALPGRDGADDRAGPEREATLLVASAEERLHEMSFAELSGDEIAQIRHLVRRIVLSTPERQSRRTRRSQQATERLDLRRTVRAAERSGGDSIRLVYSRRRPRARRLVLLCDVSGSMEPYTRVFLSLLQGSVAGAQAEAFVFSTRLTRLTRQLASRDADEALARAAESASDWAGGTRLAESIRRFIDEHGRRGLARGAVVVIISDGWAQDAPEQVGAQMARLSRLAHRIVWVNPRKVAAGYRPLVGGMAAAMPYIDSFVSGHSYAALAEVAAAIRDDRRAPQGKPHHTTSDTT</sequence>
<dbReference type="InterPro" id="IPR011195">
    <property type="entry name" value="UCP010256"/>
</dbReference>
<feature type="region of interest" description="Disordered" evidence="1">
    <location>
        <begin position="92"/>
        <end position="144"/>
    </location>
</feature>
<dbReference type="EMBL" id="SOEZ01000057">
    <property type="protein sequence ID" value="TFB49502.1"/>
    <property type="molecule type" value="Genomic_DNA"/>
</dbReference>
<protein>
    <submittedName>
        <fullName evidence="3">VWA domain-containing protein</fullName>
    </submittedName>
</protein>
<dbReference type="SUPFAM" id="SSF53300">
    <property type="entry name" value="vWA-like"/>
    <property type="match status" value="1"/>
</dbReference>
<dbReference type="OrthoDB" id="9790469at2"/>
<organism evidence="3 4">
    <name type="scientific">Cryobacterium tagatosivorans</name>
    <dbReference type="NCBI Taxonomy" id="1259199"/>
    <lineage>
        <taxon>Bacteria</taxon>
        <taxon>Bacillati</taxon>
        <taxon>Actinomycetota</taxon>
        <taxon>Actinomycetes</taxon>
        <taxon>Micrococcales</taxon>
        <taxon>Microbacteriaceae</taxon>
        <taxon>Cryobacterium</taxon>
    </lineage>
</organism>
<comment type="caution">
    <text evidence="3">The sequence shown here is derived from an EMBL/GenBank/DDBJ whole genome shotgun (WGS) entry which is preliminary data.</text>
</comment>
<dbReference type="InterPro" id="IPR008912">
    <property type="entry name" value="Uncharacterised_CoxE"/>
</dbReference>
<gene>
    <name evidence="3" type="ORF">E3O23_11695</name>
</gene>
<reference evidence="3 4" key="1">
    <citation type="submission" date="2019-03" db="EMBL/GenBank/DDBJ databases">
        <title>Genomics of glacier-inhabiting Cryobacterium strains.</title>
        <authorList>
            <person name="Liu Q."/>
            <person name="Xin Y.-H."/>
        </authorList>
    </citation>
    <scope>NUCLEOTIDE SEQUENCE [LARGE SCALE GENOMIC DNA]</scope>
    <source>
        <strain evidence="3 4">Sr47</strain>
    </source>
</reference>
<keyword evidence="4" id="KW-1185">Reference proteome</keyword>
<dbReference type="SMART" id="SM00327">
    <property type="entry name" value="VWA"/>
    <property type="match status" value="1"/>
</dbReference>
<dbReference type="CDD" id="cd00198">
    <property type="entry name" value="vWFA"/>
    <property type="match status" value="1"/>
</dbReference>
<dbReference type="Pfam" id="PF05762">
    <property type="entry name" value="VWA_CoxE"/>
    <property type="match status" value="1"/>
</dbReference>
<dbReference type="PIRSF" id="PIRSF010256">
    <property type="entry name" value="CoxE_vWa"/>
    <property type="match status" value="1"/>
</dbReference>
<evidence type="ECO:0000313" key="3">
    <source>
        <dbReference type="EMBL" id="TFB49502.1"/>
    </source>
</evidence>
<evidence type="ECO:0000259" key="2">
    <source>
        <dbReference type="SMART" id="SM00327"/>
    </source>
</evidence>
<dbReference type="Gene3D" id="3.40.50.410">
    <property type="entry name" value="von Willebrand factor, type A domain"/>
    <property type="match status" value="1"/>
</dbReference>
<name>A0A4R8UEJ4_9MICO</name>
<dbReference type="InterPro" id="IPR036465">
    <property type="entry name" value="vWFA_dom_sf"/>
</dbReference>
<dbReference type="RefSeq" id="WP_134491217.1">
    <property type="nucleotide sequence ID" value="NZ_SOEZ01000057.1"/>
</dbReference>
<dbReference type="AlphaFoldDB" id="A0A4R8UEJ4"/>
<dbReference type="Proteomes" id="UP000297866">
    <property type="component" value="Unassembled WGS sequence"/>
</dbReference>
<feature type="domain" description="VWFA" evidence="2">
    <location>
        <begin position="232"/>
        <end position="407"/>
    </location>
</feature>
<proteinExistence type="predicted"/>
<evidence type="ECO:0000256" key="1">
    <source>
        <dbReference type="SAM" id="MobiDB-lite"/>
    </source>
</evidence>
<evidence type="ECO:0000313" key="4">
    <source>
        <dbReference type="Proteomes" id="UP000297866"/>
    </source>
</evidence>